<dbReference type="HOGENOM" id="CLU_1860959_0_0_4"/>
<evidence type="ECO:0000256" key="1">
    <source>
        <dbReference type="SAM" id="Phobius"/>
    </source>
</evidence>
<keyword evidence="3" id="KW-1185">Reference proteome</keyword>
<dbReference type="Proteomes" id="UP000005267">
    <property type="component" value="Plasmid pWTk445"/>
</dbReference>
<accession>I3UI04</accession>
<dbReference type="OrthoDB" id="8687852at2"/>
<dbReference type="RefSeq" id="WP_014752732.1">
    <property type="nucleotide sequence ID" value="NC_017965.1"/>
</dbReference>
<protein>
    <submittedName>
        <fullName evidence="2">Uncharacterized protein</fullName>
    </submittedName>
</protein>
<organism evidence="2 3">
    <name type="scientific">Advenella kashmirensis (strain DSM 17095 / LMG 22695 / WT001)</name>
    <name type="common">Tetrathiobacter kashmirensis</name>
    <dbReference type="NCBI Taxonomy" id="1036672"/>
    <lineage>
        <taxon>Bacteria</taxon>
        <taxon>Pseudomonadati</taxon>
        <taxon>Pseudomonadota</taxon>
        <taxon>Betaproteobacteria</taxon>
        <taxon>Burkholderiales</taxon>
        <taxon>Alcaligenaceae</taxon>
    </lineage>
</organism>
<keyword evidence="1" id="KW-1133">Transmembrane helix</keyword>
<dbReference type="KEGG" id="aka:TKWG_25684"/>
<name>I3UI04_ADVKW</name>
<dbReference type="EMBL" id="CP003556">
    <property type="protein sequence ID" value="AFK64642.1"/>
    <property type="molecule type" value="Genomic_DNA"/>
</dbReference>
<reference evidence="3" key="2">
    <citation type="journal article" date="2013" name="PLoS ONE">
        <title>Genome implosion elicits host-confinement in Alcaligenaceae: evidence from the comparative genomics of Tetrathiobacter kashmirensis, a pathogen in the making.</title>
        <authorList>
            <person name="Ghosh W."/>
            <person name="Alam M."/>
            <person name="Roy C."/>
            <person name="Pyne P."/>
            <person name="George A."/>
            <person name="Chakraborty R."/>
            <person name="Majumder S."/>
            <person name="Agarwal A."/>
            <person name="Chakraborty S."/>
            <person name="Majumdar S."/>
            <person name="Gupta S.K."/>
        </authorList>
    </citation>
    <scope>NUCLEOTIDE SEQUENCE [LARGE SCALE GENOMIC DNA]</scope>
    <source>
        <strain evidence="3">WT001</strain>
    </source>
</reference>
<proteinExistence type="predicted"/>
<geneLocation type="plasmid" evidence="2 3">
    <name>pWTk445</name>
</geneLocation>
<gene>
    <name evidence="2" type="ordered locus">TKWG_25684</name>
</gene>
<reference evidence="2 3" key="1">
    <citation type="journal article" date="2011" name="J. Bacteriol.">
        <title>Whole-genome shotgun sequencing of the sulfur-oxidizing chemoautotroph Tetrathiobacter kashmirensis.</title>
        <authorList>
            <person name="Ghosh W."/>
            <person name="George A."/>
            <person name="Agarwal A."/>
            <person name="Raj P."/>
            <person name="Alam M."/>
            <person name="Pyne P."/>
            <person name="Das Gupta S.K."/>
        </authorList>
    </citation>
    <scope>NUCLEOTIDE SEQUENCE [LARGE SCALE GENOMIC DNA]</scope>
    <source>
        <strain evidence="2 3">WT001</strain>
        <plasmid evidence="2">pWTk445</plasmid>
    </source>
</reference>
<feature type="transmembrane region" description="Helical" evidence="1">
    <location>
        <begin position="110"/>
        <end position="133"/>
    </location>
</feature>
<sequence>MQTRTDELVNEVFTQTKQKLSPDDPLLSLILLQEKSLQRAFEQQNISRADQDQAFLAQLDERLVKINAMAADLAQYRERVIAELLAKNQQVAVQIEGRVVRRALGGVQRLRVLAGVALAVAVFSLAGVGMMYFQMRG</sequence>
<keyword evidence="1" id="KW-0472">Membrane</keyword>
<keyword evidence="2" id="KW-0614">Plasmid</keyword>
<evidence type="ECO:0000313" key="3">
    <source>
        <dbReference type="Proteomes" id="UP000005267"/>
    </source>
</evidence>
<keyword evidence="1" id="KW-0812">Transmembrane</keyword>
<dbReference type="AlphaFoldDB" id="I3UI04"/>
<evidence type="ECO:0000313" key="2">
    <source>
        <dbReference type="EMBL" id="AFK64642.1"/>
    </source>
</evidence>